<protein>
    <submittedName>
        <fullName evidence="9">Endosomal peripheral membrane protein-like protein</fullName>
    </submittedName>
</protein>
<dbReference type="InterPro" id="IPR016024">
    <property type="entry name" value="ARM-type_fold"/>
</dbReference>
<evidence type="ECO:0000256" key="5">
    <source>
        <dbReference type="SAM" id="MobiDB-lite"/>
    </source>
</evidence>
<dbReference type="SUPFAM" id="SSF48371">
    <property type="entry name" value="ARM repeat"/>
    <property type="match status" value="1"/>
</dbReference>
<dbReference type="GO" id="GO:0005794">
    <property type="term" value="C:Golgi apparatus"/>
    <property type="evidence" value="ECO:0007669"/>
    <property type="project" value="UniProtKB-ARBA"/>
</dbReference>
<name>A0A9P4SIU2_9PEZI</name>
<comment type="caution">
    <text evidence="9">The sequence shown here is derived from an EMBL/GenBank/DDBJ whole genome shotgun (WGS) entry which is preliminary data.</text>
</comment>
<evidence type="ECO:0000259" key="7">
    <source>
        <dbReference type="Pfam" id="PF16206"/>
    </source>
</evidence>
<dbReference type="InterPro" id="IPR032629">
    <property type="entry name" value="DCB_dom"/>
</dbReference>
<evidence type="ECO:0000259" key="8">
    <source>
        <dbReference type="Pfam" id="PF16213"/>
    </source>
</evidence>
<dbReference type="Proteomes" id="UP000799429">
    <property type="component" value="Unassembled WGS sequence"/>
</dbReference>
<gene>
    <name evidence="9" type="ORF">M501DRAFT_927233</name>
</gene>
<evidence type="ECO:0000256" key="4">
    <source>
        <dbReference type="SAM" id="Coils"/>
    </source>
</evidence>
<dbReference type="PANTHER" id="PTHR10663">
    <property type="entry name" value="GUANYL-NUCLEOTIDE EXCHANGE FACTOR"/>
    <property type="match status" value="1"/>
</dbReference>
<dbReference type="GO" id="GO:0015031">
    <property type="term" value="P:protein transport"/>
    <property type="evidence" value="ECO:0007669"/>
    <property type="project" value="UniProtKB-KW"/>
</dbReference>
<evidence type="ECO:0000256" key="1">
    <source>
        <dbReference type="ARBA" id="ARBA00008144"/>
    </source>
</evidence>
<comment type="similarity">
    <text evidence="1">Belongs to the MON2 family.</text>
</comment>
<dbReference type="Pfam" id="PF16206">
    <property type="entry name" value="Mon2_C"/>
    <property type="match status" value="1"/>
</dbReference>
<feature type="domain" description="Mon2 C-terminal" evidence="7">
    <location>
        <begin position="989"/>
        <end position="1191"/>
    </location>
</feature>
<feature type="region of interest" description="Disordered" evidence="5">
    <location>
        <begin position="764"/>
        <end position="784"/>
    </location>
</feature>
<keyword evidence="4" id="KW-0175">Coiled coil</keyword>
<dbReference type="PANTHER" id="PTHR10663:SF333">
    <property type="entry name" value="PROTEIN MON2 HOMOLOG"/>
    <property type="match status" value="1"/>
</dbReference>
<feature type="compositionally biased region" description="Polar residues" evidence="5">
    <location>
        <begin position="502"/>
        <end position="513"/>
    </location>
</feature>
<feature type="coiled-coil region" evidence="4">
    <location>
        <begin position="7"/>
        <end position="34"/>
    </location>
</feature>
<dbReference type="OrthoDB" id="294853at2759"/>
<reference evidence="9" key="1">
    <citation type="journal article" date="2020" name="Stud. Mycol.">
        <title>101 Dothideomycetes genomes: a test case for predicting lifestyles and emergence of pathogens.</title>
        <authorList>
            <person name="Haridas S."/>
            <person name="Albert R."/>
            <person name="Binder M."/>
            <person name="Bloem J."/>
            <person name="Labutti K."/>
            <person name="Salamov A."/>
            <person name="Andreopoulos B."/>
            <person name="Baker S."/>
            <person name="Barry K."/>
            <person name="Bills G."/>
            <person name="Bluhm B."/>
            <person name="Cannon C."/>
            <person name="Castanera R."/>
            <person name="Culley D."/>
            <person name="Daum C."/>
            <person name="Ezra D."/>
            <person name="Gonzalez J."/>
            <person name="Henrissat B."/>
            <person name="Kuo A."/>
            <person name="Liang C."/>
            <person name="Lipzen A."/>
            <person name="Lutzoni F."/>
            <person name="Magnuson J."/>
            <person name="Mondo S."/>
            <person name="Nolan M."/>
            <person name="Ohm R."/>
            <person name="Pangilinan J."/>
            <person name="Park H.-J."/>
            <person name="Ramirez L."/>
            <person name="Alfaro M."/>
            <person name="Sun H."/>
            <person name="Tritt A."/>
            <person name="Yoshinaga Y."/>
            <person name="Zwiers L.-H."/>
            <person name="Turgeon B."/>
            <person name="Goodwin S."/>
            <person name="Spatafora J."/>
            <person name="Crous P."/>
            <person name="Grigoriev I."/>
        </authorList>
    </citation>
    <scope>NUCLEOTIDE SEQUENCE</scope>
    <source>
        <strain evidence="9">CBS 101060</strain>
    </source>
</reference>
<dbReference type="Pfam" id="PF12783">
    <property type="entry name" value="Sec7-like_HUS"/>
    <property type="match status" value="1"/>
</dbReference>
<keyword evidence="2" id="KW-0813">Transport</keyword>
<evidence type="ECO:0000313" key="10">
    <source>
        <dbReference type="Proteomes" id="UP000799429"/>
    </source>
</evidence>
<evidence type="ECO:0000256" key="2">
    <source>
        <dbReference type="ARBA" id="ARBA00022448"/>
    </source>
</evidence>
<accession>A0A9P4SIU2</accession>
<organism evidence="9 10">
    <name type="scientific">Patellaria atrata CBS 101060</name>
    <dbReference type="NCBI Taxonomy" id="1346257"/>
    <lineage>
        <taxon>Eukaryota</taxon>
        <taxon>Fungi</taxon>
        <taxon>Dikarya</taxon>
        <taxon>Ascomycota</taxon>
        <taxon>Pezizomycotina</taxon>
        <taxon>Dothideomycetes</taxon>
        <taxon>Dothideomycetes incertae sedis</taxon>
        <taxon>Patellariales</taxon>
        <taxon>Patellariaceae</taxon>
        <taxon>Patellaria</taxon>
    </lineage>
</organism>
<proteinExistence type="inferred from homology"/>
<feature type="domain" description="Mon2/Sec7/BIG1-like HUS" evidence="6">
    <location>
        <begin position="203"/>
        <end position="357"/>
    </location>
</feature>
<dbReference type="EMBL" id="MU006090">
    <property type="protein sequence ID" value="KAF2842373.1"/>
    <property type="molecule type" value="Genomic_DNA"/>
</dbReference>
<dbReference type="InterPro" id="IPR032817">
    <property type="entry name" value="Mon2_C"/>
</dbReference>
<sequence>MTSQILITELSNIVQESKRKHSELKNAAEKSLQDIKGLPTTSEVQLAAGTNYLSRRPYFINPFLIACSTQNAKFASPAVVSLHRLAVSHALPRERLKSVLEALRESSGLGVDIQIKILQVLPILVQTYPTELRRDLLYNVLQICSILQGSKAPAISNTAAATLQQLVIAVFDRVVEEDERSLELPTVGEVPDEDGTVQVRAGAYDAFHIFRDVCILIEGGKAQAVRLSNISQSSGLELIESILTNHGDVFSSHPEQANILRSILMPFIIRSISERSNFPVTVRIMRVLNILIRHHLSTMPAECEMALGLLNHMLDPDAATPWKRALCMEIFRGIYTEPGLVLEIYHGFDEMEGKKSILGDNLAAFVRLVIEKPAAIGLGQQSSAPATNYQLRDPSAEQVAVEAGATAGVIGGAVTSTSAQYTGLSSQWSTLRTPCIEQLDKLEPPSLPETYVHSLVMGCINSLSESMAKIILPLTVHSEVKTKKKSKSQPGADDEDVERSVSAHSTITRPRSTSYRRRNVPVNPLELEDHSMFGAVKIVSAIIMSGWPAVLATCSTFLNATLDADYYRSLVRSIQKFTQVSGLLRLGTSRDAFLTTLSKSAVPPNILTANLMPSTPQPLESPKLFSNAKGLLSVDSLVGQASNISSDRHRRSSIDLTPSLGARNLLCLRALLNLAIALGPTLDKAWTIVLETLQKADIVLAVTAGKVGHKIDDTGSTQSINSEISAVKSAAIRMFESTVDYPNDAFIRILDSLSSLLHDKVSLPQRSNGSSTTTQQGQQKRMTSMSGISLNTAHSQDRVFVLSKIGELGSLNLDRLIYYEPSESGWNVLFQELTIAAALPEASNTSRLLSSDIISKIVQETAKASMSLEEDQKNAVQKRLLSAINSSIGSLYRSESSVRKSLDEVTTEVHATILQALKSILEECGESITAGWNSVFGALLSVFEMYNQENIENDEGLTAGAVPQKRSSTVISLKLCRSAFGSLQLVCSDFLQSIPDSCFSTLLEILFHFSSQENDLNISLTTITFFWNVSDFLHGRIEAVSITELSKVIDGKTDVLNDLISVTRQGSISALWCLLLFRLAAVTADPRAEVRNGAVQTILRIFDNYGQQLSSEAWTLCINLVVFKMVNANIKEQDRIRKIDSTSTDNIKSWNETTKVLFDGISHLFAIYFEPIIRAPSFTNIWSNLMDAFKSYLDLQSNRINAIVYATMGNMLSRIEDPSHIAQDSLCQITDIWMLGPPIVTAYKQAMSNNQEALETYMRTYKEIYRLNENKTTLDDISKVTGYMKECVEKSDSHTYSSDVDHLTSLQAQVMECLGIIRTDFSGVPGKILMLLSDFIAVPYENDVLEPSKKNRTFISLSKASMTMAQTISIKHINDSELYTSGAFQTILESLKRAINLKYKWRTEGKAPSPWQKATSVSLAILDPALTTIQTLSLPDMITRDIWTRTIEISTGIISADLSPLPPTHPISSDESFDLTSFTALRNLLIPSLGAAAIPDQTRRAYTSALFTNSLIHRAMPGEIPPPGASPLRDLYAVRLSRTSDPAPTSRTRMAYLCLSELLSLVAAHDSSPACVRLAQAAAPYFILRAALPIKAYIADQPLRGRMPQPESQREELLFVLRRLGELEVEPLAIPEVEGVRGAGRKHLHRLFPLLGKAVTVARRDEEVLGELVKLVEVVGEGFGVE</sequence>
<evidence type="ECO:0000313" key="9">
    <source>
        <dbReference type="EMBL" id="KAF2842373.1"/>
    </source>
</evidence>
<dbReference type="InterPro" id="IPR032691">
    <property type="entry name" value="Mon2/Sec7/BIG1-like_HUS"/>
</dbReference>
<evidence type="ECO:0000259" key="6">
    <source>
        <dbReference type="Pfam" id="PF12783"/>
    </source>
</evidence>
<keyword evidence="3" id="KW-0653">Protein transport</keyword>
<feature type="domain" description="Mon2/Sec7/BIG1-like dimerisation and cyclophilin-binding" evidence="8">
    <location>
        <begin position="4"/>
        <end position="178"/>
    </location>
</feature>
<evidence type="ECO:0000256" key="3">
    <source>
        <dbReference type="ARBA" id="ARBA00022927"/>
    </source>
</evidence>
<feature type="region of interest" description="Disordered" evidence="5">
    <location>
        <begin position="482"/>
        <end position="515"/>
    </location>
</feature>
<dbReference type="Pfam" id="PF16213">
    <property type="entry name" value="DCB"/>
    <property type="match status" value="1"/>
</dbReference>
<feature type="compositionally biased region" description="Low complexity" evidence="5">
    <location>
        <begin position="769"/>
        <end position="779"/>
    </location>
</feature>
<keyword evidence="10" id="KW-1185">Reference proteome</keyword>